<keyword evidence="3" id="KW-0132">Cell division</keyword>
<keyword evidence="2" id="KW-0472">Membrane</keyword>
<feature type="region of interest" description="Disordered" evidence="1">
    <location>
        <begin position="562"/>
        <end position="584"/>
    </location>
</feature>
<feature type="transmembrane region" description="Helical" evidence="2">
    <location>
        <begin position="61"/>
        <end position="78"/>
    </location>
</feature>
<evidence type="ECO:0000256" key="1">
    <source>
        <dbReference type="SAM" id="MobiDB-lite"/>
    </source>
</evidence>
<dbReference type="Proteomes" id="UP000287247">
    <property type="component" value="Unassembled WGS sequence"/>
</dbReference>
<dbReference type="OrthoDB" id="524903at2"/>
<feature type="transmembrane region" description="Helical" evidence="2">
    <location>
        <begin position="534"/>
        <end position="551"/>
    </location>
</feature>
<dbReference type="GO" id="GO:0051301">
    <property type="term" value="P:cell division"/>
    <property type="evidence" value="ECO:0007669"/>
    <property type="project" value="UniProtKB-KW"/>
</dbReference>
<feature type="transmembrane region" description="Helical" evidence="2">
    <location>
        <begin position="211"/>
        <end position="230"/>
    </location>
</feature>
<dbReference type="RefSeq" id="WP_124970786.1">
    <property type="nucleotide sequence ID" value="NZ_BDQK01000013.1"/>
</dbReference>
<evidence type="ECO:0000256" key="2">
    <source>
        <dbReference type="SAM" id="Phobius"/>
    </source>
</evidence>
<keyword evidence="2" id="KW-1133">Transmembrane helix</keyword>
<feature type="transmembrane region" description="Helical" evidence="2">
    <location>
        <begin position="476"/>
        <end position="496"/>
    </location>
</feature>
<feature type="transmembrane region" description="Helical" evidence="2">
    <location>
        <begin position="85"/>
        <end position="104"/>
    </location>
</feature>
<name>A0A401IJB7_APHSA</name>
<accession>A0A401IJB7</accession>
<dbReference type="InterPro" id="IPR049753">
    <property type="entry name" value="EPS_HpsL-like"/>
</dbReference>
<organism evidence="3 4">
    <name type="scientific">Aphanothece sacrum FPU1</name>
    <dbReference type="NCBI Taxonomy" id="1920663"/>
    <lineage>
        <taxon>Bacteria</taxon>
        <taxon>Bacillati</taxon>
        <taxon>Cyanobacteriota</taxon>
        <taxon>Cyanophyceae</taxon>
        <taxon>Oscillatoriophycideae</taxon>
        <taxon>Chroococcales</taxon>
        <taxon>Aphanothecaceae</taxon>
        <taxon>Aphanothece</taxon>
    </lineage>
</organism>
<evidence type="ECO:0000313" key="3">
    <source>
        <dbReference type="EMBL" id="GBF81306.1"/>
    </source>
</evidence>
<feature type="transmembrane region" description="Helical" evidence="2">
    <location>
        <begin position="508"/>
        <end position="528"/>
    </location>
</feature>
<comment type="caution">
    <text evidence="3">The sequence shown here is derived from an EMBL/GenBank/DDBJ whole genome shotgun (WGS) entry which is preliminary data.</text>
</comment>
<feature type="transmembrane region" description="Helical" evidence="2">
    <location>
        <begin position="334"/>
        <end position="352"/>
    </location>
</feature>
<feature type="transmembrane region" description="Helical" evidence="2">
    <location>
        <begin position="147"/>
        <end position="169"/>
    </location>
</feature>
<keyword evidence="4" id="KW-1185">Reference proteome</keyword>
<feature type="transmembrane region" description="Helical" evidence="2">
    <location>
        <begin position="383"/>
        <end position="401"/>
    </location>
</feature>
<protein>
    <submittedName>
        <fullName evidence="3">Bacterial cell division membrane protein</fullName>
    </submittedName>
</protein>
<feature type="transmembrane region" description="Helical" evidence="2">
    <location>
        <begin position="242"/>
        <end position="261"/>
    </location>
</feature>
<feature type="transmembrane region" description="Helical" evidence="2">
    <location>
        <begin position="358"/>
        <end position="376"/>
    </location>
</feature>
<feature type="transmembrane region" description="Helical" evidence="2">
    <location>
        <begin position="110"/>
        <end position="127"/>
    </location>
</feature>
<evidence type="ECO:0000313" key="4">
    <source>
        <dbReference type="Proteomes" id="UP000287247"/>
    </source>
</evidence>
<dbReference type="NCBIfam" id="NF038300">
    <property type="entry name" value="EPS_HpsL"/>
    <property type="match status" value="1"/>
</dbReference>
<dbReference type="EMBL" id="BDQK01000013">
    <property type="protein sequence ID" value="GBF81306.1"/>
    <property type="molecule type" value="Genomic_DNA"/>
</dbReference>
<dbReference type="AlphaFoldDB" id="A0A401IJB7"/>
<keyword evidence="2" id="KW-0812">Transmembrane</keyword>
<keyword evidence="3" id="KW-0131">Cell cycle</keyword>
<feature type="transmembrane region" description="Helical" evidence="2">
    <location>
        <begin position="39"/>
        <end position="55"/>
    </location>
</feature>
<sequence length="584" mass="65150">MLRTKRKKKASKNQAESSSVDIKQKLAEKRQAKEARQKLISLIAFSLFFGIIVGVPGILIAGIKVGLGIIIGIPILVISYNYPRLALWSFLIYMPFSGTATYWIGGGNSLFQVSKDIFYLPALVALVQECRRKRKPIIIPKNIVPSLILLLVAALLTLFLVNGMQQFIIECNDPNFQKFLVNANGDYVLNAQGVVIKNACKSGIPFLQGILGLKVLMGYIPLIFCAYYLVEDKKQLLTLGRLLVTLAIICCILGLAQYWMLKTGRCKGTDHLSGLELFKPRLDAKCLVGGALLYSPSQGQIRLPGTFVSPWHWSWFLIGNAATCFATTFSETSFFWRMGGLVGIALVFLNAVVCGQRLALAAVPGIIFLLLILTGQIANLKKFLPILIGLSVVLLIGFSFVNPDFFQERIDSLVGRWNTSPPTVFIQEQFNFSLKNLKGTLSILFGNGLGTATNSTRIFGDISLVETYHPKLLFEIGFFGLAAFMIFITHLTFLAFKSYRSLKDKSLRSFASSFWVFMLIIAYFPYWYPLDTDPVALYYWMFAGIIFKLPIIDQQEQAKLKAEKESAQGNKKTVIRGQQKHSIS</sequence>
<reference evidence="4" key="1">
    <citation type="submission" date="2017-05" db="EMBL/GenBank/DDBJ databases">
        <title>Physiological properties and genetic analysis related to exopolysaccharide production of fresh-water unicellular cyanobacterium Aphanothece sacrum, Suizenji Nori, that has been cultured as a food source in Japan.</title>
        <authorList>
            <person name="Kanesaki Y."/>
            <person name="Yoshikawa S."/>
            <person name="Ohki K."/>
        </authorList>
    </citation>
    <scope>NUCLEOTIDE SEQUENCE [LARGE SCALE GENOMIC DNA]</scope>
    <source>
        <strain evidence="4">FPU1</strain>
    </source>
</reference>
<gene>
    <name evidence="3" type="ORF">AsFPU1_2718</name>
</gene>
<proteinExistence type="predicted"/>